<comment type="similarity">
    <text evidence="1">Belongs to the apolipoprotein L family.</text>
</comment>
<dbReference type="Gene3D" id="1.20.1170.10">
    <property type="match status" value="1"/>
</dbReference>
<dbReference type="GO" id="GO:0042157">
    <property type="term" value="P:lipoprotein metabolic process"/>
    <property type="evidence" value="ECO:0007669"/>
    <property type="project" value="InterPro"/>
</dbReference>
<dbReference type="Ensembl" id="ENSCCRT00015026085.1">
    <property type="protein sequence ID" value="ENSCCRP00015025179.1"/>
    <property type="gene ID" value="ENSCCRG00015010683.1"/>
</dbReference>
<dbReference type="GO" id="GO:0008289">
    <property type="term" value="F:lipid binding"/>
    <property type="evidence" value="ECO:0007669"/>
    <property type="project" value="InterPro"/>
</dbReference>
<dbReference type="GO" id="GO:0005576">
    <property type="term" value="C:extracellular region"/>
    <property type="evidence" value="ECO:0007669"/>
    <property type="project" value="InterPro"/>
</dbReference>
<dbReference type="PANTHER" id="PTHR14096">
    <property type="entry name" value="APOLIPOPROTEIN L"/>
    <property type="match status" value="1"/>
</dbReference>
<evidence type="ECO:0008006" key="5">
    <source>
        <dbReference type="Google" id="ProtNLM"/>
    </source>
</evidence>
<dbReference type="AlphaFoldDB" id="A0A8C1TMI4"/>
<evidence type="ECO:0000313" key="4">
    <source>
        <dbReference type="Proteomes" id="UP000694700"/>
    </source>
</evidence>
<dbReference type="Pfam" id="PF05461">
    <property type="entry name" value="ApoL"/>
    <property type="match status" value="1"/>
</dbReference>
<dbReference type="InterPro" id="IPR008405">
    <property type="entry name" value="ApoL"/>
</dbReference>
<evidence type="ECO:0000313" key="3">
    <source>
        <dbReference type="Ensembl" id="ENSCCRP00015025179.1"/>
    </source>
</evidence>
<proteinExistence type="inferred from homology"/>
<dbReference type="PANTHER" id="PTHR14096:SF34">
    <property type="entry name" value="APOLIPOPROTEIN L3-LIKE-RELATED"/>
    <property type="match status" value="1"/>
</dbReference>
<keyword evidence="2" id="KW-1133">Transmembrane helix</keyword>
<sequence>MQRSIQELYSEFDEKFPTLNGKIKELNDVTNELESMHKATTVGSLSGTVIGAATGIAAVVGVFLVPFTFGVSLAVAGVGAASAVTSTTCNITNMIKQKNLRQTIEKITDDIQNMLNPIIEHLKTISDIMEIQKKKWVSESDMTFPTTHYFICNIIKNDLKTTII</sequence>
<keyword evidence="2" id="KW-0812">Transmembrane</keyword>
<organism evidence="3 4">
    <name type="scientific">Cyprinus carpio</name>
    <name type="common">Common carp</name>
    <dbReference type="NCBI Taxonomy" id="7962"/>
    <lineage>
        <taxon>Eukaryota</taxon>
        <taxon>Metazoa</taxon>
        <taxon>Chordata</taxon>
        <taxon>Craniata</taxon>
        <taxon>Vertebrata</taxon>
        <taxon>Euteleostomi</taxon>
        <taxon>Actinopterygii</taxon>
        <taxon>Neopterygii</taxon>
        <taxon>Teleostei</taxon>
        <taxon>Ostariophysi</taxon>
        <taxon>Cypriniformes</taxon>
        <taxon>Cyprinidae</taxon>
        <taxon>Cyprininae</taxon>
        <taxon>Cyprinus</taxon>
    </lineage>
</organism>
<feature type="transmembrane region" description="Helical" evidence="2">
    <location>
        <begin position="71"/>
        <end position="91"/>
    </location>
</feature>
<dbReference type="GO" id="GO:0016020">
    <property type="term" value="C:membrane"/>
    <property type="evidence" value="ECO:0007669"/>
    <property type="project" value="TreeGrafter"/>
</dbReference>
<reference evidence="3" key="1">
    <citation type="submission" date="2025-08" db="UniProtKB">
        <authorList>
            <consortium name="Ensembl"/>
        </authorList>
    </citation>
    <scope>IDENTIFICATION</scope>
</reference>
<dbReference type="Proteomes" id="UP000694700">
    <property type="component" value="Unplaced"/>
</dbReference>
<protein>
    <recommendedName>
        <fullName evidence="5">Apolipo L3-like protein</fullName>
    </recommendedName>
</protein>
<dbReference type="GO" id="GO:0006869">
    <property type="term" value="P:lipid transport"/>
    <property type="evidence" value="ECO:0007669"/>
    <property type="project" value="InterPro"/>
</dbReference>
<keyword evidence="2" id="KW-0472">Membrane</keyword>
<evidence type="ECO:0000256" key="1">
    <source>
        <dbReference type="ARBA" id="ARBA00010090"/>
    </source>
</evidence>
<feature type="transmembrane region" description="Helical" evidence="2">
    <location>
        <begin position="45"/>
        <end position="65"/>
    </location>
</feature>
<name>A0A8C1TMI4_CYPCA</name>
<evidence type="ECO:0000256" key="2">
    <source>
        <dbReference type="SAM" id="Phobius"/>
    </source>
</evidence>
<accession>A0A8C1TMI4</accession>